<dbReference type="InterPro" id="IPR038670">
    <property type="entry name" value="HslJ-like_sf"/>
</dbReference>
<sequence length="147" mass="16690">MKNFKIILTFIFAGFLLGNCSSQKQNSESDQNLRHEWLFVSFQNFSKEKLVKSEAKINLNIRSENKDQYSAKMGCNSLFFTAKIKSGNKIEFSQVGGTKMYCEGMMDLESAFGKALPMMTSYKVDGHYLTLSDGKGNEMKFLAADWD</sequence>
<dbReference type="OrthoDB" id="8602292at2"/>
<dbReference type="PANTHER" id="PTHR35535">
    <property type="entry name" value="HEAT SHOCK PROTEIN HSLJ"/>
    <property type="match status" value="1"/>
</dbReference>
<evidence type="ECO:0000259" key="1">
    <source>
        <dbReference type="Pfam" id="PF03724"/>
    </source>
</evidence>
<evidence type="ECO:0000313" key="2">
    <source>
        <dbReference type="EMBL" id="SFI30390.1"/>
    </source>
</evidence>
<keyword evidence="2" id="KW-0346">Stress response</keyword>
<organism evidence="2 3">
    <name type="scientific">Halpernia frigidisoli</name>
    <dbReference type="NCBI Taxonomy" id="1125876"/>
    <lineage>
        <taxon>Bacteria</taxon>
        <taxon>Pseudomonadati</taxon>
        <taxon>Bacteroidota</taxon>
        <taxon>Flavobacteriia</taxon>
        <taxon>Flavobacteriales</taxon>
        <taxon>Weeksellaceae</taxon>
        <taxon>Chryseobacterium group</taxon>
        <taxon>Halpernia</taxon>
    </lineage>
</organism>
<evidence type="ECO:0000313" key="3">
    <source>
        <dbReference type="Proteomes" id="UP000198931"/>
    </source>
</evidence>
<dbReference type="InterPro" id="IPR053147">
    <property type="entry name" value="Hsp_HslJ-like"/>
</dbReference>
<dbReference type="PANTHER" id="PTHR35535:SF2">
    <property type="entry name" value="DUF306 DOMAIN-CONTAINING PROTEIN"/>
    <property type="match status" value="1"/>
</dbReference>
<dbReference type="EMBL" id="FOQT01000003">
    <property type="protein sequence ID" value="SFI30390.1"/>
    <property type="molecule type" value="Genomic_DNA"/>
</dbReference>
<feature type="domain" description="DUF306" evidence="1">
    <location>
        <begin position="32"/>
        <end position="138"/>
    </location>
</feature>
<keyword evidence="3" id="KW-1185">Reference proteome</keyword>
<accession>A0A1I3H497</accession>
<reference evidence="2 3" key="1">
    <citation type="submission" date="2016-10" db="EMBL/GenBank/DDBJ databases">
        <authorList>
            <person name="de Groot N.N."/>
        </authorList>
    </citation>
    <scope>NUCLEOTIDE SEQUENCE [LARGE SCALE GENOMIC DNA]</scope>
    <source>
        <strain evidence="2 3">DSM 26000</strain>
    </source>
</reference>
<name>A0A1I3H497_9FLAO</name>
<dbReference type="Pfam" id="PF03724">
    <property type="entry name" value="META"/>
    <property type="match status" value="1"/>
</dbReference>
<dbReference type="InterPro" id="IPR005184">
    <property type="entry name" value="DUF306_Meta_HslJ"/>
</dbReference>
<dbReference type="AlphaFoldDB" id="A0A1I3H497"/>
<dbReference type="Proteomes" id="UP000198931">
    <property type="component" value="Unassembled WGS sequence"/>
</dbReference>
<gene>
    <name evidence="2" type="ORF">SAMN05443292_2174</name>
</gene>
<protein>
    <submittedName>
        <fullName evidence="2">Heat shock protein HslJ</fullName>
    </submittedName>
</protein>
<dbReference type="STRING" id="1125876.SAMN05443292_2174"/>
<dbReference type="RefSeq" id="WP_090080440.1">
    <property type="nucleotide sequence ID" value="NZ_FOQT01000003.1"/>
</dbReference>
<proteinExistence type="predicted"/>
<dbReference type="Gene3D" id="2.40.128.270">
    <property type="match status" value="1"/>
</dbReference>